<dbReference type="RefSeq" id="XP_018283619.1">
    <property type="nucleotide sequence ID" value="XM_018442320.1"/>
</dbReference>
<accession>A0A167JA42</accession>
<dbReference type="VEuPathDB" id="FungiDB:PHYBLDRAFT_70695"/>
<gene>
    <name evidence="1" type="ORF">PHYBLDRAFT_70695</name>
</gene>
<keyword evidence="2" id="KW-1185">Reference proteome</keyword>
<dbReference type="InParanoid" id="A0A167JA42"/>
<proteinExistence type="predicted"/>
<dbReference type="Proteomes" id="UP000077315">
    <property type="component" value="Unassembled WGS sequence"/>
</dbReference>
<organism evidence="1 2">
    <name type="scientific">Phycomyces blakesleeanus (strain ATCC 8743b / DSM 1359 / FGSC 10004 / NBRC 33097 / NRRL 1555)</name>
    <dbReference type="NCBI Taxonomy" id="763407"/>
    <lineage>
        <taxon>Eukaryota</taxon>
        <taxon>Fungi</taxon>
        <taxon>Fungi incertae sedis</taxon>
        <taxon>Mucoromycota</taxon>
        <taxon>Mucoromycotina</taxon>
        <taxon>Mucoromycetes</taxon>
        <taxon>Mucorales</taxon>
        <taxon>Phycomycetaceae</taxon>
        <taxon>Phycomyces</taxon>
    </lineage>
</organism>
<evidence type="ECO:0000313" key="2">
    <source>
        <dbReference type="Proteomes" id="UP000077315"/>
    </source>
</evidence>
<evidence type="ECO:0000313" key="1">
    <source>
        <dbReference type="EMBL" id="OAD65579.1"/>
    </source>
</evidence>
<dbReference type="AlphaFoldDB" id="A0A167JA42"/>
<protein>
    <submittedName>
        <fullName evidence="1">Uncharacterized protein</fullName>
    </submittedName>
</protein>
<reference evidence="2" key="1">
    <citation type="submission" date="2015-06" db="EMBL/GenBank/DDBJ databases">
        <title>Expansion of signal transduction pathways in fungi by whole-genome duplication.</title>
        <authorList>
            <consortium name="DOE Joint Genome Institute"/>
            <person name="Corrochano L.M."/>
            <person name="Kuo A."/>
            <person name="Marcet-Houben M."/>
            <person name="Polaino S."/>
            <person name="Salamov A."/>
            <person name="Villalobos J.M."/>
            <person name="Alvarez M.I."/>
            <person name="Avalos J."/>
            <person name="Benito E.P."/>
            <person name="Benoit I."/>
            <person name="Burger G."/>
            <person name="Camino L.P."/>
            <person name="Canovas D."/>
            <person name="Cerda-Olmedo E."/>
            <person name="Cheng J.-F."/>
            <person name="Dominguez A."/>
            <person name="Elias M."/>
            <person name="Eslava A.P."/>
            <person name="Glaser F."/>
            <person name="Grimwood J."/>
            <person name="Gutierrez G."/>
            <person name="Heitman J."/>
            <person name="Henrissat B."/>
            <person name="Iturriaga E.A."/>
            <person name="Lang B.F."/>
            <person name="Lavin J.L."/>
            <person name="Lee S."/>
            <person name="Li W."/>
            <person name="Lindquist E."/>
            <person name="Lopez-Garcia S."/>
            <person name="Luque E.M."/>
            <person name="Marcos A.T."/>
            <person name="Martin J."/>
            <person name="McCluskey K."/>
            <person name="Medina H.R."/>
            <person name="Miralles-Duran A."/>
            <person name="Miyazaki A."/>
            <person name="Munoz-Torres E."/>
            <person name="Oguiza J.A."/>
            <person name="Ohm R."/>
            <person name="Olmedo M."/>
            <person name="Orejas M."/>
            <person name="Ortiz-Castellanos L."/>
            <person name="Pisabarro A.G."/>
            <person name="Rodriguez-Romero J."/>
            <person name="Ruiz-Herrera J."/>
            <person name="Ruiz-Vazquez R."/>
            <person name="Sanz C."/>
            <person name="Schackwitz W."/>
            <person name="Schmutz J."/>
            <person name="Shahriari M."/>
            <person name="Shelest E."/>
            <person name="Silva-Franco F."/>
            <person name="Soanes D."/>
            <person name="Syed K."/>
            <person name="Tagua V.G."/>
            <person name="Talbot N.J."/>
            <person name="Thon M."/>
            <person name="De vries R.P."/>
            <person name="Wiebenga A."/>
            <person name="Yadav J.S."/>
            <person name="Braun E.L."/>
            <person name="Baker S."/>
            <person name="Garre V."/>
            <person name="Horwitz B."/>
            <person name="Torres-Martinez S."/>
            <person name="Idnurm A."/>
            <person name="Herrera-Estrella A."/>
            <person name="Gabaldon T."/>
            <person name="Grigoriev I.V."/>
        </authorList>
    </citation>
    <scope>NUCLEOTIDE SEQUENCE [LARGE SCALE GENOMIC DNA]</scope>
    <source>
        <strain evidence="2">NRRL 1555(-)</strain>
    </source>
</reference>
<dbReference type="EMBL" id="KV441009">
    <property type="protein sequence ID" value="OAD65579.1"/>
    <property type="molecule type" value="Genomic_DNA"/>
</dbReference>
<sequence>MRLSRHSKLKSIRKRLELTPPPLWKIIHKDKFFNSEVYYLYAGERGGANSDRFLTDLDFECLENIQLNKYNTIKSKQGISGPCRSDQICICTSNNKIKIKIKIEQSLSDL</sequence>
<dbReference type="GeneID" id="29003226"/>
<name>A0A167JA42_PHYB8</name>